<feature type="region of interest" description="Disordered" evidence="2">
    <location>
        <begin position="1"/>
        <end position="45"/>
    </location>
</feature>
<dbReference type="AlphaFoldDB" id="A0A812Z4N3"/>
<evidence type="ECO:0000313" key="4">
    <source>
        <dbReference type="EMBL" id="CAE7811309.1"/>
    </source>
</evidence>
<keyword evidence="3" id="KW-1133">Transmembrane helix</keyword>
<keyword evidence="1" id="KW-0233">DNA recombination</keyword>
<evidence type="ECO:0000256" key="1">
    <source>
        <dbReference type="ARBA" id="ARBA00023172"/>
    </source>
</evidence>
<organism evidence="4 5">
    <name type="scientific">Symbiodinium necroappetens</name>
    <dbReference type="NCBI Taxonomy" id="1628268"/>
    <lineage>
        <taxon>Eukaryota</taxon>
        <taxon>Sar</taxon>
        <taxon>Alveolata</taxon>
        <taxon>Dinophyceae</taxon>
        <taxon>Suessiales</taxon>
        <taxon>Symbiodiniaceae</taxon>
        <taxon>Symbiodinium</taxon>
    </lineage>
</organism>
<feature type="compositionally biased region" description="Low complexity" evidence="2">
    <location>
        <begin position="1"/>
        <end position="14"/>
    </location>
</feature>
<dbReference type="Proteomes" id="UP000601435">
    <property type="component" value="Unassembled WGS sequence"/>
</dbReference>
<gene>
    <name evidence="4" type="ORF">SNEC2469_LOCUS24036</name>
</gene>
<proteinExistence type="predicted"/>
<accession>A0A812Z4N3</accession>
<feature type="region of interest" description="Disordered" evidence="2">
    <location>
        <begin position="367"/>
        <end position="387"/>
    </location>
</feature>
<reference evidence="4" key="1">
    <citation type="submission" date="2021-02" db="EMBL/GenBank/DDBJ databases">
        <authorList>
            <person name="Dougan E. K."/>
            <person name="Rhodes N."/>
            <person name="Thang M."/>
            <person name="Chan C."/>
        </authorList>
    </citation>
    <scope>NUCLEOTIDE SEQUENCE</scope>
</reference>
<feature type="transmembrane region" description="Helical" evidence="3">
    <location>
        <begin position="101"/>
        <end position="123"/>
    </location>
</feature>
<dbReference type="InterPro" id="IPR013762">
    <property type="entry name" value="Integrase-like_cat_sf"/>
</dbReference>
<feature type="region of interest" description="Disordered" evidence="2">
    <location>
        <begin position="407"/>
        <end position="451"/>
    </location>
</feature>
<evidence type="ECO:0000256" key="3">
    <source>
        <dbReference type="SAM" id="Phobius"/>
    </source>
</evidence>
<evidence type="ECO:0000256" key="2">
    <source>
        <dbReference type="SAM" id="MobiDB-lite"/>
    </source>
</evidence>
<dbReference type="GO" id="GO:0015074">
    <property type="term" value="P:DNA integration"/>
    <property type="evidence" value="ECO:0007669"/>
    <property type="project" value="InterPro"/>
</dbReference>
<dbReference type="GO" id="GO:0003677">
    <property type="term" value="F:DNA binding"/>
    <property type="evidence" value="ECO:0007669"/>
    <property type="project" value="InterPro"/>
</dbReference>
<dbReference type="EMBL" id="CAJNJA010045679">
    <property type="protein sequence ID" value="CAE7811309.1"/>
    <property type="molecule type" value="Genomic_DNA"/>
</dbReference>
<keyword evidence="3" id="KW-0812">Transmembrane</keyword>
<keyword evidence="5" id="KW-1185">Reference proteome</keyword>
<protein>
    <submittedName>
        <fullName evidence="4">Uncharacterized protein</fullName>
    </submittedName>
</protein>
<sequence length="479" mass="52867">MAAASSRKACSSKAEGAQSKKGTSPSAAKNMKSVKQRADGTKAAVKASKRVVVPAAKRSAKAKASKRVVVPAATKQAWNKGKRVKKTGQQFLYVPREDLPLFFAVATYFAGPVYAIVLWLTLVTSRRISEALLLRGSDVKLAGGEHHDEPHVLFQRRPEDKGYGGQGKMGCEQLVARISEEAVQSLQQLEREGQPWIIQPCLEPYQVSHPEVFTRFKALRRTPFHCDFKENSFLFPSHSVRRKCRPCMARQTVWKALDHIRQVLFELTKKRRYNPSAKFQGERITVHGATRHTSAALLLHNHEKSETRPPSEHVVLEIQQRSDARVFRDHYCHAHESEVKAALDYGAAPGPFGASPSKSHSAVDEMVVPPSSTSDAHAQGAADEVEAQRLDTRDRDARTTEMVVRLQGEQPRAAQEGGLPAPSARISEASPTVLDLTPQNTQQGDVNKRKHDYVSRNAGALASCMEEVEEEAAPPAAEE</sequence>
<dbReference type="Gene3D" id="1.10.443.10">
    <property type="entry name" value="Intergrase catalytic core"/>
    <property type="match status" value="1"/>
</dbReference>
<comment type="caution">
    <text evidence="4">The sequence shown here is derived from an EMBL/GenBank/DDBJ whole genome shotgun (WGS) entry which is preliminary data.</text>
</comment>
<keyword evidence="3" id="KW-0472">Membrane</keyword>
<dbReference type="GO" id="GO:0006310">
    <property type="term" value="P:DNA recombination"/>
    <property type="evidence" value="ECO:0007669"/>
    <property type="project" value="UniProtKB-KW"/>
</dbReference>
<name>A0A812Z4N3_9DINO</name>
<dbReference type="SUPFAM" id="SSF56349">
    <property type="entry name" value="DNA breaking-rejoining enzymes"/>
    <property type="match status" value="1"/>
</dbReference>
<dbReference type="OrthoDB" id="425368at2759"/>
<dbReference type="InterPro" id="IPR011010">
    <property type="entry name" value="DNA_brk_join_enz"/>
</dbReference>
<evidence type="ECO:0000313" key="5">
    <source>
        <dbReference type="Proteomes" id="UP000601435"/>
    </source>
</evidence>